<evidence type="ECO:0000256" key="1">
    <source>
        <dbReference type="ARBA" id="ARBA00012493"/>
    </source>
</evidence>
<name>A0AAW1IWY0_POPJA</name>
<dbReference type="InterPro" id="IPR041577">
    <property type="entry name" value="RT_RNaseH_2"/>
</dbReference>
<protein>
    <recommendedName>
        <fullName evidence="1">RNA-directed DNA polymerase</fullName>
        <ecNumber evidence="1">2.7.7.49</ecNumber>
    </recommendedName>
</protein>
<dbReference type="GO" id="GO:0003676">
    <property type="term" value="F:nucleic acid binding"/>
    <property type="evidence" value="ECO:0007669"/>
    <property type="project" value="InterPro"/>
</dbReference>
<evidence type="ECO:0000256" key="6">
    <source>
        <dbReference type="ARBA" id="ARBA00022801"/>
    </source>
</evidence>
<dbReference type="GO" id="GO:0016787">
    <property type="term" value="F:hydrolase activity"/>
    <property type="evidence" value="ECO:0007669"/>
    <property type="project" value="UniProtKB-KW"/>
</dbReference>
<dbReference type="InterPro" id="IPR001584">
    <property type="entry name" value="Integrase_cat-core"/>
</dbReference>
<dbReference type="InterPro" id="IPR036397">
    <property type="entry name" value="RNaseH_sf"/>
</dbReference>
<feature type="compositionally biased region" description="Acidic residues" evidence="9">
    <location>
        <begin position="777"/>
        <end position="789"/>
    </location>
</feature>
<dbReference type="Gene3D" id="3.30.70.270">
    <property type="match status" value="2"/>
</dbReference>
<evidence type="ECO:0000313" key="12">
    <source>
        <dbReference type="Proteomes" id="UP001458880"/>
    </source>
</evidence>
<evidence type="ECO:0000256" key="9">
    <source>
        <dbReference type="SAM" id="MobiDB-lite"/>
    </source>
</evidence>
<dbReference type="EC" id="2.7.7.49" evidence="1"/>
<dbReference type="PROSITE" id="PS50994">
    <property type="entry name" value="INTEGRASE"/>
    <property type="match status" value="1"/>
</dbReference>
<dbReference type="SUPFAM" id="SSF56672">
    <property type="entry name" value="DNA/RNA polymerases"/>
    <property type="match status" value="2"/>
</dbReference>
<feature type="domain" description="Integrase catalytic" evidence="10">
    <location>
        <begin position="489"/>
        <end position="648"/>
    </location>
</feature>
<keyword evidence="4" id="KW-0540">Nuclease</keyword>
<dbReference type="GO" id="GO:0015074">
    <property type="term" value="P:DNA integration"/>
    <property type="evidence" value="ECO:0007669"/>
    <property type="project" value="InterPro"/>
</dbReference>
<reference evidence="11 12" key="1">
    <citation type="journal article" date="2024" name="BMC Genomics">
        <title>De novo assembly and annotation of Popillia japonica's genome with initial clues to its potential as an invasive pest.</title>
        <authorList>
            <person name="Cucini C."/>
            <person name="Boschi S."/>
            <person name="Funari R."/>
            <person name="Cardaioli E."/>
            <person name="Iannotti N."/>
            <person name="Marturano G."/>
            <person name="Paoli F."/>
            <person name="Bruttini M."/>
            <person name="Carapelli A."/>
            <person name="Frati F."/>
            <person name="Nardi F."/>
        </authorList>
    </citation>
    <scope>NUCLEOTIDE SEQUENCE [LARGE SCALE GENOMIC DNA]</scope>
    <source>
        <strain evidence="11">DMR45628</strain>
    </source>
</reference>
<dbReference type="Gene3D" id="3.30.420.10">
    <property type="entry name" value="Ribonuclease H-like superfamily/Ribonuclease H"/>
    <property type="match status" value="1"/>
</dbReference>
<dbReference type="GO" id="GO:0003964">
    <property type="term" value="F:RNA-directed DNA polymerase activity"/>
    <property type="evidence" value="ECO:0007669"/>
    <property type="project" value="UniProtKB-KW"/>
</dbReference>
<keyword evidence="2" id="KW-0808">Transferase</keyword>
<dbReference type="InterPro" id="IPR041373">
    <property type="entry name" value="RT_RNaseH"/>
</dbReference>
<keyword evidence="7" id="KW-0695">RNA-directed DNA polymerase</keyword>
<dbReference type="Pfam" id="PF17921">
    <property type="entry name" value="Integrase_H2C2"/>
    <property type="match status" value="1"/>
</dbReference>
<keyword evidence="5" id="KW-0255">Endonuclease</keyword>
<dbReference type="Pfam" id="PF17919">
    <property type="entry name" value="RT_RNaseH_2"/>
    <property type="match status" value="1"/>
</dbReference>
<dbReference type="Gene3D" id="1.10.340.70">
    <property type="match status" value="1"/>
</dbReference>
<comment type="caution">
    <text evidence="11">The sequence shown here is derived from an EMBL/GenBank/DDBJ whole genome shotgun (WGS) entry which is preliminary data.</text>
</comment>
<evidence type="ECO:0000313" key="11">
    <source>
        <dbReference type="EMBL" id="KAK9694599.1"/>
    </source>
</evidence>
<dbReference type="PANTHER" id="PTHR37984:SF5">
    <property type="entry name" value="PROTEIN NYNRIN-LIKE"/>
    <property type="match status" value="1"/>
</dbReference>
<dbReference type="InterPro" id="IPR012337">
    <property type="entry name" value="RNaseH-like_sf"/>
</dbReference>
<evidence type="ECO:0000256" key="7">
    <source>
        <dbReference type="ARBA" id="ARBA00022918"/>
    </source>
</evidence>
<accession>A0AAW1IWY0</accession>
<evidence type="ECO:0000256" key="3">
    <source>
        <dbReference type="ARBA" id="ARBA00022695"/>
    </source>
</evidence>
<dbReference type="InterPro" id="IPR050951">
    <property type="entry name" value="Retrovirus_Pol_polyprotein"/>
</dbReference>
<feature type="region of interest" description="Disordered" evidence="9">
    <location>
        <begin position="775"/>
        <end position="806"/>
    </location>
</feature>
<evidence type="ECO:0000256" key="2">
    <source>
        <dbReference type="ARBA" id="ARBA00022679"/>
    </source>
</evidence>
<gene>
    <name evidence="11" type="ORF">QE152_g33427</name>
</gene>
<dbReference type="InterPro" id="IPR043502">
    <property type="entry name" value="DNA/RNA_pol_sf"/>
</dbReference>
<dbReference type="PANTHER" id="PTHR37984">
    <property type="entry name" value="PROTEIN CBG26694"/>
    <property type="match status" value="1"/>
</dbReference>
<dbReference type="InterPro" id="IPR043128">
    <property type="entry name" value="Rev_trsase/Diguanyl_cyclase"/>
</dbReference>
<dbReference type="AlphaFoldDB" id="A0AAW1IWY0"/>
<keyword evidence="6" id="KW-0378">Hydrolase</keyword>
<evidence type="ECO:0000256" key="4">
    <source>
        <dbReference type="ARBA" id="ARBA00022722"/>
    </source>
</evidence>
<keyword evidence="3" id="KW-0548">Nucleotidyltransferase</keyword>
<organism evidence="11 12">
    <name type="scientific">Popillia japonica</name>
    <name type="common">Japanese beetle</name>
    <dbReference type="NCBI Taxonomy" id="7064"/>
    <lineage>
        <taxon>Eukaryota</taxon>
        <taxon>Metazoa</taxon>
        <taxon>Ecdysozoa</taxon>
        <taxon>Arthropoda</taxon>
        <taxon>Hexapoda</taxon>
        <taxon>Insecta</taxon>
        <taxon>Pterygota</taxon>
        <taxon>Neoptera</taxon>
        <taxon>Endopterygota</taxon>
        <taxon>Coleoptera</taxon>
        <taxon>Polyphaga</taxon>
        <taxon>Scarabaeiformia</taxon>
        <taxon>Scarabaeidae</taxon>
        <taxon>Rutelinae</taxon>
        <taxon>Popillia</taxon>
    </lineage>
</organism>
<proteinExistence type="predicted"/>
<dbReference type="Proteomes" id="UP001458880">
    <property type="component" value="Unassembled WGS sequence"/>
</dbReference>
<evidence type="ECO:0000256" key="8">
    <source>
        <dbReference type="ARBA" id="ARBA00023268"/>
    </source>
</evidence>
<dbReference type="GO" id="GO:0004519">
    <property type="term" value="F:endonuclease activity"/>
    <property type="evidence" value="ECO:0007669"/>
    <property type="project" value="UniProtKB-KW"/>
</dbReference>
<sequence length="840" mass="97523">MSTHNSLTGYFRRFIQNYATKAKPLTELLVKDSTWEWNARHRDSFELLKQELTSDNVLAMYSPNAYTEVHTDASNLGLGGIMLQKDGNGQMRPVMYVSRQTTVDERKYHSNELETLSVVWVLEKLRVYLIGLTGYFRRFIQNYATKAKPLTELLVKDSTWEWNARHRDSFELLKQELTSDNVLAMYSPNAYTEVHTDASNLGLGGIMLQKDGNGQMRPVMYVSRQTTVDERKYHSNELETLSVVWVLEKLRVFLIGINFVIVSDCSALRSTFAKKHLIPRIARWWLKIQEYNFEVQHRAGTQMCHVDALSRNPVDPGEDTEGAHRAGTQMCHVDALSRNPVDPGEDTEGAQGLTVLYQILDEPDWLTLAQRQDPKIQEIVDILTNKNKNSGINKKIMTEYEMRYGRLYRRIEEQILWVVPDKARGRIVKKCHDNMAHPALDKTIANIRKFYWFPRLRRYVKGYIGSCLECLYLKYPGGKRPGALHSTDKIGVPYHTIHMDHLGPFIKSRKGNSYLLVSIDGFTKHTMLRPVRNTQSEPTAKFLKDICQLFGPPTRVITDRGTAFTGKPFETCCKERNIVHVRNATQTPRANGQCERVNRVLTPAIASLSKDPEGRDWDEVIPQIQWTLNNMSHRTTKETPFFFLFGYNPRDFQGSPLHDEMLQWMSTDRDLTQERKLAHDRIKEDQAEQQRRYNQKRSRGETFTEGDLVLVKREIQYTGDSRKLLPRYKGPYIITKTLPHDRYIVEDLPETQRTQKFYKGVVAIDDLKRFEVRSVDEDGEERENDEEVAQDERELGVIQVEDDKENKDKRIKTRSKYLHEYVVGFSGTKRSDGWPNVSYE</sequence>
<keyword evidence="12" id="KW-1185">Reference proteome</keyword>
<dbReference type="SUPFAM" id="SSF53098">
    <property type="entry name" value="Ribonuclease H-like"/>
    <property type="match status" value="1"/>
</dbReference>
<evidence type="ECO:0000259" key="10">
    <source>
        <dbReference type="PROSITE" id="PS50994"/>
    </source>
</evidence>
<keyword evidence="8" id="KW-0511">Multifunctional enzyme</keyword>
<dbReference type="InterPro" id="IPR041588">
    <property type="entry name" value="Integrase_H2C2"/>
</dbReference>
<dbReference type="Pfam" id="PF17917">
    <property type="entry name" value="RT_RNaseH"/>
    <property type="match status" value="1"/>
</dbReference>
<dbReference type="EMBL" id="JASPKY010000508">
    <property type="protein sequence ID" value="KAK9694599.1"/>
    <property type="molecule type" value="Genomic_DNA"/>
</dbReference>
<dbReference type="GO" id="GO:0042575">
    <property type="term" value="C:DNA polymerase complex"/>
    <property type="evidence" value="ECO:0007669"/>
    <property type="project" value="UniProtKB-ARBA"/>
</dbReference>
<dbReference type="FunFam" id="3.30.70.270:FF:000020">
    <property type="entry name" value="Transposon Tf2-6 polyprotein-like Protein"/>
    <property type="match status" value="1"/>
</dbReference>
<evidence type="ECO:0000256" key="5">
    <source>
        <dbReference type="ARBA" id="ARBA00022759"/>
    </source>
</evidence>
<dbReference type="CDD" id="cd09274">
    <property type="entry name" value="RNase_HI_RT_Ty3"/>
    <property type="match status" value="1"/>
</dbReference>
<dbReference type="Pfam" id="PF00665">
    <property type="entry name" value="rve"/>
    <property type="match status" value="1"/>
</dbReference>